<dbReference type="InParanoid" id="D2VKT4"/>
<accession>D2VKT4</accession>
<evidence type="ECO:0000313" key="2">
    <source>
        <dbReference type="Proteomes" id="UP000006671"/>
    </source>
</evidence>
<name>D2VKT4_NAEGR</name>
<dbReference type="AlphaFoldDB" id="D2VKT4"/>
<dbReference type="KEGG" id="ngr:NAEGRDRAFT_69505"/>
<gene>
    <name evidence="1" type="ORF">NAEGRDRAFT_69505</name>
</gene>
<proteinExistence type="predicted"/>
<protein>
    <submittedName>
        <fullName evidence="1">Predicted protein</fullName>
    </submittedName>
</protein>
<sequence>MFEFTKISGLEDVKEVDLSTLAVALNCYVTNENNGNIRLAFPRRTIRKYLGIYGPSFSIQRFVKTIPQFLDKGATFEILIGSFIVWKSKLGLLQNSNFGSVFPFLTGTTLADKLCINFPTMITNKRTRENAESEWKKVHLHFSAYQNRLSIMKEKSRGPDMFIVFEQDLWWCIQDKNKSEFSFTELYGEIDKLKDFPPNVKIIFTMFYRCKLEKELLGVFYEGSIIDRPKVGSQQIQVPKNVTLVIVDENGIKNLIGESNYMALVELSTYYIPNFASMN</sequence>
<dbReference type="Proteomes" id="UP000006671">
    <property type="component" value="Unassembled WGS sequence"/>
</dbReference>
<dbReference type="VEuPathDB" id="AmoebaDB:NAEGRDRAFT_69505"/>
<keyword evidence="2" id="KW-1185">Reference proteome</keyword>
<dbReference type="RefSeq" id="XP_002675488.1">
    <property type="nucleotide sequence ID" value="XM_002675442.1"/>
</dbReference>
<dbReference type="GeneID" id="8852205"/>
<reference evidence="1 2" key="1">
    <citation type="journal article" date="2010" name="Cell">
        <title>The genome of Naegleria gruberi illuminates early eukaryotic versatility.</title>
        <authorList>
            <person name="Fritz-Laylin L.K."/>
            <person name="Prochnik S.E."/>
            <person name="Ginger M.L."/>
            <person name="Dacks J.B."/>
            <person name="Carpenter M.L."/>
            <person name="Field M.C."/>
            <person name="Kuo A."/>
            <person name="Paredez A."/>
            <person name="Chapman J."/>
            <person name="Pham J."/>
            <person name="Shu S."/>
            <person name="Neupane R."/>
            <person name="Cipriano M."/>
            <person name="Mancuso J."/>
            <person name="Tu H."/>
            <person name="Salamov A."/>
            <person name="Lindquist E."/>
            <person name="Shapiro H."/>
            <person name="Lucas S."/>
            <person name="Grigoriev I.V."/>
            <person name="Cande W.Z."/>
            <person name="Fulton C."/>
            <person name="Rokhsar D.S."/>
            <person name="Dawson S.C."/>
        </authorList>
    </citation>
    <scope>NUCLEOTIDE SEQUENCE [LARGE SCALE GENOMIC DNA]</scope>
    <source>
        <strain evidence="1 2">NEG-M</strain>
    </source>
</reference>
<organism evidence="2">
    <name type="scientific">Naegleria gruberi</name>
    <name type="common">Amoeba</name>
    <dbReference type="NCBI Taxonomy" id="5762"/>
    <lineage>
        <taxon>Eukaryota</taxon>
        <taxon>Discoba</taxon>
        <taxon>Heterolobosea</taxon>
        <taxon>Tetramitia</taxon>
        <taxon>Eutetramitia</taxon>
        <taxon>Vahlkampfiidae</taxon>
        <taxon>Naegleria</taxon>
    </lineage>
</organism>
<dbReference type="EMBL" id="GG738878">
    <property type="protein sequence ID" value="EFC42744.1"/>
    <property type="molecule type" value="Genomic_DNA"/>
</dbReference>
<evidence type="ECO:0000313" key="1">
    <source>
        <dbReference type="EMBL" id="EFC42744.1"/>
    </source>
</evidence>